<evidence type="ECO:0000313" key="1">
    <source>
        <dbReference type="EMBL" id="CAG8509305.1"/>
    </source>
</evidence>
<organism evidence="1 2">
    <name type="scientific">Funneliformis caledonium</name>
    <dbReference type="NCBI Taxonomy" id="1117310"/>
    <lineage>
        <taxon>Eukaryota</taxon>
        <taxon>Fungi</taxon>
        <taxon>Fungi incertae sedis</taxon>
        <taxon>Mucoromycota</taxon>
        <taxon>Glomeromycotina</taxon>
        <taxon>Glomeromycetes</taxon>
        <taxon>Glomerales</taxon>
        <taxon>Glomeraceae</taxon>
        <taxon>Funneliformis</taxon>
    </lineage>
</organism>
<reference evidence="1" key="1">
    <citation type="submission" date="2021-06" db="EMBL/GenBank/DDBJ databases">
        <authorList>
            <person name="Kallberg Y."/>
            <person name="Tangrot J."/>
            <person name="Rosling A."/>
        </authorList>
    </citation>
    <scope>NUCLEOTIDE SEQUENCE</scope>
    <source>
        <strain evidence="1">UK204</strain>
    </source>
</reference>
<dbReference type="AlphaFoldDB" id="A0A9N8ZWQ8"/>
<gene>
    <name evidence="1" type="ORF">FCALED_LOCUS4111</name>
</gene>
<proteinExistence type="predicted"/>
<name>A0A9N8ZWQ8_9GLOM</name>
<protein>
    <submittedName>
        <fullName evidence="1">17734_t:CDS:1</fullName>
    </submittedName>
</protein>
<dbReference type="Proteomes" id="UP000789570">
    <property type="component" value="Unassembled WGS sequence"/>
</dbReference>
<sequence length="40" mass="4832">MEYENKCFNLNSDNTNDNNERENFLVITENVLGIEFDYNR</sequence>
<accession>A0A9N8ZWQ8</accession>
<keyword evidence="2" id="KW-1185">Reference proteome</keyword>
<evidence type="ECO:0000313" key="2">
    <source>
        <dbReference type="Proteomes" id="UP000789570"/>
    </source>
</evidence>
<dbReference type="EMBL" id="CAJVPQ010000774">
    <property type="protein sequence ID" value="CAG8509305.1"/>
    <property type="molecule type" value="Genomic_DNA"/>
</dbReference>
<comment type="caution">
    <text evidence="1">The sequence shown here is derived from an EMBL/GenBank/DDBJ whole genome shotgun (WGS) entry which is preliminary data.</text>
</comment>